<name>A0ABW5VE55_9FLAO</name>
<dbReference type="Proteomes" id="UP001597532">
    <property type="component" value="Unassembled WGS sequence"/>
</dbReference>
<protein>
    <submittedName>
        <fullName evidence="1">Uncharacterized protein</fullName>
    </submittedName>
</protein>
<dbReference type="EMBL" id="JBHUOK010000030">
    <property type="protein sequence ID" value="MFD2789962.1"/>
    <property type="molecule type" value="Genomic_DNA"/>
</dbReference>
<gene>
    <name evidence="1" type="ORF">ACFS1K_09325</name>
</gene>
<proteinExistence type="predicted"/>
<evidence type="ECO:0000313" key="2">
    <source>
        <dbReference type="Proteomes" id="UP001597532"/>
    </source>
</evidence>
<organism evidence="1 2">
    <name type="scientific">Arenibacter antarcticus</name>
    <dbReference type="NCBI Taxonomy" id="2040469"/>
    <lineage>
        <taxon>Bacteria</taxon>
        <taxon>Pseudomonadati</taxon>
        <taxon>Bacteroidota</taxon>
        <taxon>Flavobacteriia</taxon>
        <taxon>Flavobacteriales</taxon>
        <taxon>Flavobacteriaceae</taxon>
        <taxon>Arenibacter</taxon>
    </lineage>
</organism>
<evidence type="ECO:0000313" key="1">
    <source>
        <dbReference type="EMBL" id="MFD2789962.1"/>
    </source>
</evidence>
<accession>A0ABW5VE55</accession>
<dbReference type="RefSeq" id="WP_251806010.1">
    <property type="nucleotide sequence ID" value="NZ_CP166679.1"/>
</dbReference>
<keyword evidence="2" id="KW-1185">Reference proteome</keyword>
<comment type="caution">
    <text evidence="1">The sequence shown here is derived from an EMBL/GenBank/DDBJ whole genome shotgun (WGS) entry which is preliminary data.</text>
</comment>
<sequence>MKNELLHPEKQILGVDDSNKIKVLNFGTMHLSGSGDAFSSTTNINDPMVAIQIQKVINM</sequence>
<reference evidence="2" key="1">
    <citation type="journal article" date="2019" name="Int. J. Syst. Evol. Microbiol.">
        <title>The Global Catalogue of Microorganisms (GCM) 10K type strain sequencing project: providing services to taxonomists for standard genome sequencing and annotation.</title>
        <authorList>
            <consortium name="The Broad Institute Genomics Platform"/>
            <consortium name="The Broad Institute Genome Sequencing Center for Infectious Disease"/>
            <person name="Wu L."/>
            <person name="Ma J."/>
        </authorList>
    </citation>
    <scope>NUCLEOTIDE SEQUENCE [LARGE SCALE GENOMIC DNA]</scope>
    <source>
        <strain evidence="2">KCTC 52924</strain>
    </source>
</reference>